<keyword evidence="3" id="KW-0285">Flavoprotein</keyword>
<dbReference type="InterPro" id="IPR014729">
    <property type="entry name" value="Rossmann-like_a/b/a_fold"/>
</dbReference>
<evidence type="ECO:0000313" key="12">
    <source>
        <dbReference type="EMBL" id="ALD66267.1"/>
    </source>
</evidence>
<dbReference type="EMBL" id="CP012622">
    <property type="protein sequence ID" value="ALD66267.1"/>
    <property type="molecule type" value="Genomic_DNA"/>
</dbReference>
<evidence type="ECO:0000256" key="5">
    <source>
        <dbReference type="ARBA" id="ARBA00022679"/>
    </source>
</evidence>
<dbReference type="PATRIC" id="fig|362837.3.peg.359"/>
<comment type="catalytic activity">
    <reaction evidence="10">
        <text>FMN + ATP + H(+) = FAD + diphosphate</text>
        <dbReference type="Rhea" id="RHEA:17237"/>
        <dbReference type="ChEBI" id="CHEBI:15378"/>
        <dbReference type="ChEBI" id="CHEBI:30616"/>
        <dbReference type="ChEBI" id="CHEBI:33019"/>
        <dbReference type="ChEBI" id="CHEBI:57692"/>
        <dbReference type="ChEBI" id="CHEBI:58210"/>
        <dbReference type="EC" id="2.7.7.2"/>
    </reaction>
</comment>
<sequence length="245" mass="28405">MIKYQTFLKDNEVFDLKLKPNIVCIGFFDGLHKMHKKIFNKTKKIAKEEQMIWSIITFSEKVSDFLKGVKSSLESRNRKYQNIEKNYLPDYLFEINVNNESIKLTANQFCLFLKDKLNVKKVVVGDDFRFGYKGEGKVSDLQNFFGIDNIIVFKRVSNISTSLIKENLAKGEIKKVNSIIDENFTTTFKKTGEKLFLIEDYNIVIGNGQYLVVINGKTSQIQLENNAVILDNKEEILDIEFLKKV</sequence>
<evidence type="ECO:0000256" key="6">
    <source>
        <dbReference type="ARBA" id="ARBA00022695"/>
    </source>
</evidence>
<proteinExistence type="predicted"/>
<dbReference type="OrthoDB" id="9803667at2"/>
<dbReference type="GO" id="GO:0005524">
    <property type="term" value="F:ATP binding"/>
    <property type="evidence" value="ECO:0007669"/>
    <property type="project" value="UniProtKB-KW"/>
</dbReference>
<keyword evidence="5 12" id="KW-0808">Transferase</keyword>
<dbReference type="AlphaFoldDB" id="A0A0M4JWF2"/>
<evidence type="ECO:0000256" key="7">
    <source>
        <dbReference type="ARBA" id="ARBA00022741"/>
    </source>
</evidence>
<dbReference type="STRING" id="362837.SCANT_v1c03570"/>
<keyword evidence="4" id="KW-0288">FMN</keyword>
<dbReference type="GO" id="GO:0003919">
    <property type="term" value="F:FMN adenylyltransferase activity"/>
    <property type="evidence" value="ECO:0007669"/>
    <property type="project" value="UniProtKB-EC"/>
</dbReference>
<dbReference type="GO" id="GO:0016301">
    <property type="term" value="F:kinase activity"/>
    <property type="evidence" value="ECO:0007669"/>
    <property type="project" value="UniProtKB-KW"/>
</dbReference>
<dbReference type="RefSeq" id="WP_053946030.1">
    <property type="nucleotide sequence ID" value="NZ_CP012622.1"/>
</dbReference>
<evidence type="ECO:0000256" key="2">
    <source>
        <dbReference type="ARBA" id="ARBA00012393"/>
    </source>
</evidence>
<evidence type="ECO:0000256" key="10">
    <source>
        <dbReference type="ARBA" id="ARBA00049494"/>
    </source>
</evidence>
<dbReference type="Gene3D" id="3.40.50.620">
    <property type="entry name" value="HUPs"/>
    <property type="match status" value="1"/>
</dbReference>
<dbReference type="KEGG" id="scj:SCANT_v1c03570"/>
<keyword evidence="6 12" id="KW-0548">Nucleotidyltransferase</keyword>
<keyword evidence="13" id="KW-1185">Reference proteome</keyword>
<dbReference type="Proteomes" id="UP000063919">
    <property type="component" value="Chromosome"/>
</dbReference>
<gene>
    <name evidence="12" type="primary">ribC</name>
    <name evidence="12" type="ORF">SCANT_v1c03570</name>
</gene>
<dbReference type="UniPathway" id="UPA00277">
    <property type="reaction ID" value="UER00407"/>
</dbReference>
<evidence type="ECO:0000259" key="11">
    <source>
        <dbReference type="Pfam" id="PF06574"/>
    </source>
</evidence>
<dbReference type="EC" id="2.7.7.2" evidence="2"/>
<evidence type="ECO:0000256" key="3">
    <source>
        <dbReference type="ARBA" id="ARBA00022630"/>
    </source>
</evidence>
<accession>A0A0M4JWF2</accession>
<dbReference type="GO" id="GO:0006747">
    <property type="term" value="P:FAD biosynthetic process"/>
    <property type="evidence" value="ECO:0007669"/>
    <property type="project" value="UniProtKB-UniPathway"/>
</dbReference>
<feature type="domain" description="FAD synthetase" evidence="11">
    <location>
        <begin position="19"/>
        <end position="144"/>
    </location>
</feature>
<evidence type="ECO:0000256" key="9">
    <source>
        <dbReference type="ARBA" id="ARBA00022840"/>
    </source>
</evidence>
<dbReference type="InterPro" id="IPR015864">
    <property type="entry name" value="FAD_synthase"/>
</dbReference>
<evidence type="ECO:0000313" key="13">
    <source>
        <dbReference type="Proteomes" id="UP000063919"/>
    </source>
</evidence>
<keyword evidence="12" id="KW-0418">Kinase</keyword>
<protein>
    <recommendedName>
        <fullName evidence="2">FAD synthase</fullName>
        <ecNumber evidence="2">2.7.7.2</ecNumber>
    </recommendedName>
</protein>
<evidence type="ECO:0000256" key="1">
    <source>
        <dbReference type="ARBA" id="ARBA00004726"/>
    </source>
</evidence>
<evidence type="ECO:0000256" key="4">
    <source>
        <dbReference type="ARBA" id="ARBA00022643"/>
    </source>
</evidence>
<keyword evidence="9" id="KW-0067">ATP-binding</keyword>
<keyword evidence="7" id="KW-0547">Nucleotide-binding</keyword>
<dbReference type="GO" id="GO:0009231">
    <property type="term" value="P:riboflavin biosynthetic process"/>
    <property type="evidence" value="ECO:0007669"/>
    <property type="project" value="InterPro"/>
</dbReference>
<evidence type="ECO:0000256" key="8">
    <source>
        <dbReference type="ARBA" id="ARBA00022827"/>
    </source>
</evidence>
<dbReference type="SUPFAM" id="SSF52374">
    <property type="entry name" value="Nucleotidylyl transferase"/>
    <property type="match status" value="1"/>
</dbReference>
<organism evidence="12 13">
    <name type="scientific">Spiroplasma cantharicola</name>
    <dbReference type="NCBI Taxonomy" id="362837"/>
    <lineage>
        <taxon>Bacteria</taxon>
        <taxon>Bacillati</taxon>
        <taxon>Mycoplasmatota</taxon>
        <taxon>Mollicutes</taxon>
        <taxon>Entomoplasmatales</taxon>
        <taxon>Spiroplasmataceae</taxon>
        <taxon>Spiroplasma</taxon>
    </lineage>
</organism>
<reference evidence="12 13" key="1">
    <citation type="journal article" date="2015" name="Genome Announc.">
        <title>Complete Genome Sequence of Spiroplasma cantharicola CC-1T (DSM 21588), a Bacterium Isolated from Soldier Beetle (Cantharis carolinus).</title>
        <authorList>
            <person name="Lo W.S."/>
            <person name="Liu P.Y."/>
            <person name="Kuo C.H."/>
        </authorList>
    </citation>
    <scope>NUCLEOTIDE SEQUENCE [LARGE SCALE GENOMIC DNA]</scope>
    <source>
        <strain evidence="12 13">CC-1</strain>
    </source>
</reference>
<comment type="pathway">
    <text evidence="1">Cofactor biosynthesis; FAD biosynthesis; FAD from FMN: step 1/1.</text>
</comment>
<name>A0A0M4JWF2_9MOLU</name>
<keyword evidence="8" id="KW-0274">FAD</keyword>
<dbReference type="Pfam" id="PF06574">
    <property type="entry name" value="FAD_syn"/>
    <property type="match status" value="1"/>
</dbReference>